<dbReference type="EMBL" id="KZ819211">
    <property type="protein sequence ID" value="PWY97300.1"/>
    <property type="molecule type" value="Genomic_DNA"/>
</dbReference>
<evidence type="ECO:0000313" key="1">
    <source>
        <dbReference type="EMBL" id="PWY97300.1"/>
    </source>
</evidence>
<sequence>MGSLDKQGSQMSPLLRTVVGALQVLIERPSSRRGRGRSRLQPRGCVNRSSSNIQELAWLAAAFFGTPTTTILWASVEASHSQIHRSTLSHHTRHGTLSIL</sequence>
<keyword evidence="2" id="KW-1185">Reference proteome</keyword>
<gene>
    <name evidence="1" type="ORF">BCV70DRAFT_68057</name>
</gene>
<evidence type="ECO:0000313" key="2">
    <source>
        <dbReference type="Proteomes" id="UP000246740"/>
    </source>
</evidence>
<reference evidence="1 2" key="1">
    <citation type="journal article" date="2018" name="Mol. Biol. Evol.">
        <title>Broad Genomic Sampling Reveals a Smut Pathogenic Ancestry of the Fungal Clade Ustilaginomycotina.</title>
        <authorList>
            <person name="Kijpornyongpan T."/>
            <person name="Mondo S.J."/>
            <person name="Barry K."/>
            <person name="Sandor L."/>
            <person name="Lee J."/>
            <person name="Lipzen A."/>
            <person name="Pangilinan J."/>
            <person name="LaButti K."/>
            <person name="Hainaut M."/>
            <person name="Henrissat B."/>
            <person name="Grigoriev I.V."/>
            <person name="Spatafora J.W."/>
            <person name="Aime M.C."/>
        </authorList>
    </citation>
    <scope>NUCLEOTIDE SEQUENCE [LARGE SCALE GENOMIC DNA]</scope>
    <source>
        <strain evidence="1 2">MCA 3645</strain>
    </source>
</reference>
<organism evidence="1 2">
    <name type="scientific">Testicularia cyperi</name>
    <dbReference type="NCBI Taxonomy" id="1882483"/>
    <lineage>
        <taxon>Eukaryota</taxon>
        <taxon>Fungi</taxon>
        <taxon>Dikarya</taxon>
        <taxon>Basidiomycota</taxon>
        <taxon>Ustilaginomycotina</taxon>
        <taxon>Ustilaginomycetes</taxon>
        <taxon>Ustilaginales</taxon>
        <taxon>Anthracoideaceae</taxon>
        <taxon>Testicularia</taxon>
    </lineage>
</organism>
<dbReference type="InParanoid" id="A0A317XJ44"/>
<name>A0A317XJ44_9BASI</name>
<accession>A0A317XJ44</accession>
<dbReference type="Proteomes" id="UP000246740">
    <property type="component" value="Unassembled WGS sequence"/>
</dbReference>
<dbReference type="AlphaFoldDB" id="A0A317XJ44"/>
<proteinExistence type="predicted"/>
<protein>
    <submittedName>
        <fullName evidence="1">Uncharacterized protein</fullName>
    </submittedName>
</protein>